<reference evidence="4 5" key="1">
    <citation type="submission" date="2017-03" db="EMBL/GenBank/DDBJ databases">
        <title>Genomes of endolithic fungi from Antarctica.</title>
        <authorList>
            <person name="Coleine C."/>
            <person name="Masonjones S."/>
            <person name="Stajich J.E."/>
        </authorList>
    </citation>
    <scope>NUCLEOTIDE SEQUENCE [LARGE SCALE GENOMIC DNA]</scope>
    <source>
        <strain evidence="4 5">CCFEE 6314</strain>
    </source>
</reference>
<accession>A0A438MYB6</accession>
<name>A0A438MYB6_EXOME</name>
<gene>
    <name evidence="4" type="ORF">B0A52_07595</name>
</gene>
<proteinExistence type="predicted"/>
<feature type="region of interest" description="Disordered" evidence="1">
    <location>
        <begin position="380"/>
        <end position="402"/>
    </location>
</feature>
<feature type="compositionally biased region" description="Polar residues" evidence="1">
    <location>
        <begin position="206"/>
        <end position="216"/>
    </location>
</feature>
<keyword evidence="2" id="KW-0812">Transmembrane</keyword>
<evidence type="ECO:0000313" key="4">
    <source>
        <dbReference type="EMBL" id="RVX68709.1"/>
    </source>
</evidence>
<dbReference type="AlphaFoldDB" id="A0A438MYB6"/>
<dbReference type="VEuPathDB" id="FungiDB:PV10_01291"/>
<keyword evidence="2" id="KW-0472">Membrane</keyword>
<feature type="region of interest" description="Disordered" evidence="1">
    <location>
        <begin position="185"/>
        <end position="228"/>
    </location>
</feature>
<keyword evidence="2" id="KW-1133">Transmembrane helix</keyword>
<evidence type="ECO:0000256" key="1">
    <source>
        <dbReference type="SAM" id="MobiDB-lite"/>
    </source>
</evidence>
<feature type="region of interest" description="Disordered" evidence="1">
    <location>
        <begin position="128"/>
        <end position="147"/>
    </location>
</feature>
<feature type="compositionally biased region" description="Polar residues" evidence="1">
    <location>
        <begin position="307"/>
        <end position="318"/>
    </location>
</feature>
<feature type="region of interest" description="Disordered" evidence="1">
    <location>
        <begin position="435"/>
        <end position="476"/>
    </location>
</feature>
<feature type="transmembrane region" description="Helical" evidence="2">
    <location>
        <begin position="61"/>
        <end position="82"/>
    </location>
</feature>
<feature type="chain" id="PRO_5018972762" evidence="3">
    <location>
        <begin position="23"/>
        <end position="495"/>
    </location>
</feature>
<sequence length="495" mass="54487">MRYSSLVSALIVSLAQLHFAQARPASVWQFDIWNSPAPPPDEGPPISAGALRDKSKLKYEIIGIVGSYIVWLLGTLFLVLFVGKRLRRKTQTSNQTLNMEIVKPAPLGSHPGTSMAIESPLKSPGKMASLKSWASGGRSHSHKHSSVSLATTIDEKIIEADKARNMDEMAKLYAAVMIHDEERSMRAKESAQTTPRTATFPLTPRSPRTNMTLPQTPRSPPAHMTLPGTPLSPHYKTDLYAPASPRSPQYPPEFQHLRNSSLEGNGDNIEPISRALVHPLAPTPVDDASTRAVSQTSTRKFKASPLSLASTRTDSANQNKRRPSHISIRGQPISQPIASATFQETYPERPIQSPRVYTPGPPPPTPGQTELASVISEAEPDWRNGTPLSSVRDMSGPSSSSNNLPFRQFYGDALRSAPPTKTTFLEKRTSILGVHPKTGVPQTPYSPYTPFTPMTPVTPRHLVTREDRKRNKKKEGLKVLSEDDLVRDDEDMWGK</sequence>
<dbReference type="EMBL" id="NAJM01000035">
    <property type="protein sequence ID" value="RVX68709.1"/>
    <property type="molecule type" value="Genomic_DNA"/>
</dbReference>
<evidence type="ECO:0000313" key="5">
    <source>
        <dbReference type="Proteomes" id="UP000288859"/>
    </source>
</evidence>
<protein>
    <submittedName>
        <fullName evidence="4">Uncharacterized protein</fullName>
    </submittedName>
</protein>
<evidence type="ECO:0000256" key="3">
    <source>
        <dbReference type="SAM" id="SignalP"/>
    </source>
</evidence>
<feature type="signal peptide" evidence="3">
    <location>
        <begin position="1"/>
        <end position="22"/>
    </location>
</feature>
<keyword evidence="3" id="KW-0732">Signal</keyword>
<dbReference type="OrthoDB" id="4524805at2759"/>
<comment type="caution">
    <text evidence="4">The sequence shown here is derived from an EMBL/GenBank/DDBJ whole genome shotgun (WGS) entry which is preliminary data.</text>
</comment>
<feature type="compositionally biased region" description="Basic and acidic residues" evidence="1">
    <location>
        <begin position="463"/>
        <end position="476"/>
    </location>
</feature>
<evidence type="ECO:0000256" key="2">
    <source>
        <dbReference type="SAM" id="Phobius"/>
    </source>
</evidence>
<organism evidence="4 5">
    <name type="scientific">Exophiala mesophila</name>
    <name type="common">Black yeast-like fungus</name>
    <dbReference type="NCBI Taxonomy" id="212818"/>
    <lineage>
        <taxon>Eukaryota</taxon>
        <taxon>Fungi</taxon>
        <taxon>Dikarya</taxon>
        <taxon>Ascomycota</taxon>
        <taxon>Pezizomycotina</taxon>
        <taxon>Eurotiomycetes</taxon>
        <taxon>Chaetothyriomycetidae</taxon>
        <taxon>Chaetothyriales</taxon>
        <taxon>Herpotrichiellaceae</taxon>
        <taxon>Exophiala</taxon>
    </lineage>
</organism>
<dbReference type="Proteomes" id="UP000288859">
    <property type="component" value="Unassembled WGS sequence"/>
</dbReference>
<feature type="region of interest" description="Disordered" evidence="1">
    <location>
        <begin position="281"/>
        <end position="326"/>
    </location>
</feature>